<feature type="transmembrane region" description="Helical" evidence="8">
    <location>
        <begin position="95"/>
        <end position="116"/>
    </location>
</feature>
<evidence type="ECO:0000256" key="4">
    <source>
        <dbReference type="ARBA" id="ARBA00022475"/>
    </source>
</evidence>
<dbReference type="AlphaFoldDB" id="A0A9X3E8H6"/>
<dbReference type="InterPro" id="IPR000515">
    <property type="entry name" value="MetI-like"/>
</dbReference>
<gene>
    <name evidence="10" type="ORF">OSH07_19645</name>
</gene>
<feature type="domain" description="ABC transmembrane type-1" evidence="9">
    <location>
        <begin position="91"/>
        <end position="305"/>
    </location>
</feature>
<comment type="similarity">
    <text evidence="2 8">Belongs to the binding-protein-dependent transport system permease family.</text>
</comment>
<dbReference type="GO" id="GO:0005886">
    <property type="term" value="C:plasma membrane"/>
    <property type="evidence" value="ECO:0007669"/>
    <property type="project" value="UniProtKB-SubCell"/>
</dbReference>
<feature type="transmembrane region" description="Helical" evidence="8">
    <location>
        <begin position="279"/>
        <end position="304"/>
    </location>
</feature>
<dbReference type="CDD" id="cd06261">
    <property type="entry name" value="TM_PBP2"/>
    <property type="match status" value="1"/>
</dbReference>
<reference evidence="10" key="1">
    <citation type="submission" date="2022-11" db="EMBL/GenBank/DDBJ databases">
        <title>Biodiversity and phylogenetic relationships of bacteria.</title>
        <authorList>
            <person name="Machado R.A.R."/>
            <person name="Bhat A."/>
            <person name="Loulou A."/>
            <person name="Kallel S."/>
        </authorList>
    </citation>
    <scope>NUCLEOTIDE SEQUENCE</scope>
    <source>
        <strain evidence="10">K-TC2</strain>
    </source>
</reference>
<keyword evidence="3 8" id="KW-0813">Transport</keyword>
<comment type="caution">
    <text evidence="10">The sequence shown here is derived from an EMBL/GenBank/DDBJ whole genome shotgun (WGS) entry which is preliminary data.</text>
</comment>
<evidence type="ECO:0000256" key="7">
    <source>
        <dbReference type="ARBA" id="ARBA00023136"/>
    </source>
</evidence>
<feature type="transmembrane region" description="Helical" evidence="8">
    <location>
        <begin position="128"/>
        <end position="148"/>
    </location>
</feature>
<dbReference type="EMBL" id="JAPKNK010000010">
    <property type="protein sequence ID" value="MCX5571423.1"/>
    <property type="molecule type" value="Genomic_DNA"/>
</dbReference>
<dbReference type="InterPro" id="IPR035906">
    <property type="entry name" value="MetI-like_sf"/>
</dbReference>
<keyword evidence="4" id="KW-1003">Cell membrane</keyword>
<comment type="subcellular location">
    <subcellularLocation>
        <location evidence="1 8">Cell membrane</location>
        <topology evidence="1 8">Multi-pass membrane protein</topology>
    </subcellularLocation>
</comment>
<keyword evidence="11" id="KW-1185">Reference proteome</keyword>
<evidence type="ECO:0000313" key="11">
    <source>
        <dbReference type="Proteomes" id="UP001144805"/>
    </source>
</evidence>
<feature type="transmembrane region" description="Helical" evidence="8">
    <location>
        <begin position="236"/>
        <end position="259"/>
    </location>
</feature>
<dbReference type="PROSITE" id="PS50928">
    <property type="entry name" value="ABC_TM1"/>
    <property type="match status" value="1"/>
</dbReference>
<evidence type="ECO:0000256" key="6">
    <source>
        <dbReference type="ARBA" id="ARBA00022989"/>
    </source>
</evidence>
<sequence length="315" mass="35061">MSSITAKAIPAKAGALPTQPVRRRAKVDRSHWVGLLYIAPAIVLVTVFFVIPLGMTAWMSLHNWPLMGQHRFIGLDNYIAITKDVRFWNALKFTLYYTVIVTIAIFAVAFPLALFVEKPRPMASVYRTAFFMPVVVGFASASLLWAWLLNVDSGLFSPAAQMLGLTDRKFNLIATFNPAFWSIIVMVVWKVAGFTMVILMTGLQSIPTELQEAAKIDGANAWQRFRAITLPLMRRTLALALILSVAGSILAFDQFYILLRGGPRNSTITAVYWIFNQSFVSFKLGYGAALSMVLLVILVVLSLIQLRLLRNPEGT</sequence>
<dbReference type="PANTHER" id="PTHR43227:SF11">
    <property type="entry name" value="BLL4140 PROTEIN"/>
    <property type="match status" value="1"/>
</dbReference>
<proteinExistence type="inferred from homology"/>
<evidence type="ECO:0000256" key="1">
    <source>
        <dbReference type="ARBA" id="ARBA00004651"/>
    </source>
</evidence>
<keyword evidence="5 8" id="KW-0812">Transmembrane</keyword>
<evidence type="ECO:0000313" key="10">
    <source>
        <dbReference type="EMBL" id="MCX5571423.1"/>
    </source>
</evidence>
<dbReference type="SUPFAM" id="SSF161098">
    <property type="entry name" value="MetI-like"/>
    <property type="match status" value="1"/>
</dbReference>
<evidence type="ECO:0000256" key="2">
    <source>
        <dbReference type="ARBA" id="ARBA00009306"/>
    </source>
</evidence>
<protein>
    <submittedName>
        <fullName evidence="10">Sugar ABC transporter permease</fullName>
    </submittedName>
</protein>
<organism evidence="10 11">
    <name type="scientific">Kaistia nematophila</name>
    <dbReference type="NCBI Taxonomy" id="2994654"/>
    <lineage>
        <taxon>Bacteria</taxon>
        <taxon>Pseudomonadati</taxon>
        <taxon>Pseudomonadota</taxon>
        <taxon>Alphaproteobacteria</taxon>
        <taxon>Hyphomicrobiales</taxon>
        <taxon>Kaistiaceae</taxon>
        <taxon>Kaistia</taxon>
    </lineage>
</organism>
<dbReference type="RefSeq" id="WP_266340383.1">
    <property type="nucleotide sequence ID" value="NZ_JAPKNK010000010.1"/>
</dbReference>
<feature type="transmembrane region" description="Helical" evidence="8">
    <location>
        <begin position="179"/>
        <end position="200"/>
    </location>
</feature>
<keyword evidence="7 8" id="KW-0472">Membrane</keyword>
<dbReference type="GO" id="GO:0055085">
    <property type="term" value="P:transmembrane transport"/>
    <property type="evidence" value="ECO:0007669"/>
    <property type="project" value="InterPro"/>
</dbReference>
<dbReference type="Pfam" id="PF00528">
    <property type="entry name" value="BPD_transp_1"/>
    <property type="match status" value="1"/>
</dbReference>
<feature type="transmembrane region" description="Helical" evidence="8">
    <location>
        <begin position="32"/>
        <end position="58"/>
    </location>
</feature>
<dbReference type="Gene3D" id="1.10.3720.10">
    <property type="entry name" value="MetI-like"/>
    <property type="match status" value="1"/>
</dbReference>
<dbReference type="InterPro" id="IPR050809">
    <property type="entry name" value="UgpAE/MalFG_permease"/>
</dbReference>
<evidence type="ECO:0000256" key="5">
    <source>
        <dbReference type="ARBA" id="ARBA00022692"/>
    </source>
</evidence>
<dbReference type="PANTHER" id="PTHR43227">
    <property type="entry name" value="BLL4140 PROTEIN"/>
    <property type="match status" value="1"/>
</dbReference>
<accession>A0A9X3E8H6</accession>
<evidence type="ECO:0000256" key="3">
    <source>
        <dbReference type="ARBA" id="ARBA00022448"/>
    </source>
</evidence>
<name>A0A9X3E8H6_9HYPH</name>
<evidence type="ECO:0000256" key="8">
    <source>
        <dbReference type="RuleBase" id="RU363032"/>
    </source>
</evidence>
<keyword evidence="6 8" id="KW-1133">Transmembrane helix</keyword>
<evidence type="ECO:0000259" key="9">
    <source>
        <dbReference type="PROSITE" id="PS50928"/>
    </source>
</evidence>
<dbReference type="Proteomes" id="UP001144805">
    <property type="component" value="Unassembled WGS sequence"/>
</dbReference>